<keyword evidence="3" id="KW-0479">Metal-binding</keyword>
<comment type="caution">
    <text evidence="11">The sequence shown here is derived from an EMBL/GenBank/DDBJ whole genome shotgun (WGS) entry which is preliminary data.</text>
</comment>
<gene>
    <name evidence="11" type="ORF">GCM10007895_26890</name>
</gene>
<name>A0AA37RZ10_9GAMM</name>
<comment type="similarity">
    <text evidence="9">Belongs to the Bfd family.</text>
</comment>
<dbReference type="EMBL" id="BSNC01000006">
    <property type="protein sequence ID" value="GLP97382.1"/>
    <property type="molecule type" value="Genomic_DNA"/>
</dbReference>
<evidence type="ECO:0000256" key="3">
    <source>
        <dbReference type="ARBA" id="ARBA00022723"/>
    </source>
</evidence>
<dbReference type="Proteomes" id="UP001161422">
    <property type="component" value="Unassembled WGS sequence"/>
</dbReference>
<keyword evidence="12" id="KW-1185">Reference proteome</keyword>
<reference evidence="11" key="1">
    <citation type="journal article" date="2014" name="Int. J. Syst. Evol. Microbiol.">
        <title>Complete genome sequence of Corynebacterium casei LMG S-19264T (=DSM 44701T), isolated from a smear-ripened cheese.</title>
        <authorList>
            <consortium name="US DOE Joint Genome Institute (JGI-PGF)"/>
            <person name="Walter F."/>
            <person name="Albersmeier A."/>
            <person name="Kalinowski J."/>
            <person name="Ruckert C."/>
        </authorList>
    </citation>
    <scope>NUCLEOTIDE SEQUENCE</scope>
    <source>
        <strain evidence="11">NBRC 101628</strain>
    </source>
</reference>
<dbReference type="InterPro" id="IPR041854">
    <property type="entry name" value="BFD-like_2Fe2S-bd_dom_sf"/>
</dbReference>
<dbReference type="InterPro" id="IPR007419">
    <property type="entry name" value="BFD-like_2Fe2S-bd_dom"/>
</dbReference>
<dbReference type="GO" id="GO:0046872">
    <property type="term" value="F:metal ion binding"/>
    <property type="evidence" value="ECO:0007669"/>
    <property type="project" value="UniProtKB-KW"/>
</dbReference>
<feature type="domain" description="BFD-like [2Fe-2S]-binding" evidence="10">
    <location>
        <begin position="2"/>
        <end position="50"/>
    </location>
</feature>
<proteinExistence type="inferred from homology"/>
<evidence type="ECO:0000256" key="4">
    <source>
        <dbReference type="ARBA" id="ARBA00022982"/>
    </source>
</evidence>
<dbReference type="InterPro" id="IPR052371">
    <property type="entry name" value="BFD-associated_ferredoxin"/>
</dbReference>
<reference evidence="11" key="2">
    <citation type="submission" date="2023-01" db="EMBL/GenBank/DDBJ databases">
        <title>Draft genome sequence of Paraferrimonas sedimenticola strain NBRC 101628.</title>
        <authorList>
            <person name="Sun Q."/>
            <person name="Mori K."/>
        </authorList>
    </citation>
    <scope>NUCLEOTIDE SEQUENCE</scope>
    <source>
        <strain evidence="11">NBRC 101628</strain>
    </source>
</reference>
<comment type="cofactor">
    <cofactor evidence="7">
        <name>[2Fe-2S] cluster</name>
        <dbReference type="ChEBI" id="CHEBI:190135"/>
    </cofactor>
</comment>
<keyword evidence="6" id="KW-0411">Iron-sulfur</keyword>
<dbReference type="GO" id="GO:0051537">
    <property type="term" value="F:2 iron, 2 sulfur cluster binding"/>
    <property type="evidence" value="ECO:0007669"/>
    <property type="project" value="UniProtKB-KW"/>
</dbReference>
<sequence>MYVCLCQAVTDKQIKQAAENGANHIRDLKRDLGVASVCGKCACQARKVLQDTHAEQAALYYEVA</sequence>
<dbReference type="PANTHER" id="PTHR37424">
    <property type="entry name" value="BACTERIOFERRITIN-ASSOCIATED FERREDOXIN"/>
    <property type="match status" value="1"/>
</dbReference>
<dbReference type="CDD" id="cd19945">
    <property type="entry name" value="Fer2_BFD"/>
    <property type="match status" value="1"/>
</dbReference>
<evidence type="ECO:0000256" key="8">
    <source>
        <dbReference type="ARBA" id="ARBA00039386"/>
    </source>
</evidence>
<organism evidence="11 12">
    <name type="scientific">Paraferrimonas sedimenticola</name>
    <dbReference type="NCBI Taxonomy" id="375674"/>
    <lineage>
        <taxon>Bacteria</taxon>
        <taxon>Pseudomonadati</taxon>
        <taxon>Pseudomonadota</taxon>
        <taxon>Gammaproteobacteria</taxon>
        <taxon>Alteromonadales</taxon>
        <taxon>Ferrimonadaceae</taxon>
        <taxon>Paraferrimonas</taxon>
    </lineage>
</organism>
<evidence type="ECO:0000256" key="1">
    <source>
        <dbReference type="ARBA" id="ARBA00022448"/>
    </source>
</evidence>
<dbReference type="AlphaFoldDB" id="A0AA37RZ10"/>
<keyword evidence="1" id="KW-0813">Transport</keyword>
<dbReference type="PANTHER" id="PTHR37424:SF1">
    <property type="entry name" value="BACTERIOFERRITIN-ASSOCIATED FERREDOXIN"/>
    <property type="match status" value="1"/>
</dbReference>
<dbReference type="Pfam" id="PF04324">
    <property type="entry name" value="Fer2_BFD"/>
    <property type="match status" value="1"/>
</dbReference>
<evidence type="ECO:0000256" key="6">
    <source>
        <dbReference type="ARBA" id="ARBA00023014"/>
    </source>
</evidence>
<evidence type="ECO:0000256" key="5">
    <source>
        <dbReference type="ARBA" id="ARBA00023004"/>
    </source>
</evidence>
<keyword evidence="4" id="KW-0249">Electron transport</keyword>
<evidence type="ECO:0000256" key="9">
    <source>
        <dbReference type="ARBA" id="ARBA00046332"/>
    </source>
</evidence>
<keyword evidence="5" id="KW-0408">Iron</keyword>
<evidence type="ECO:0000256" key="7">
    <source>
        <dbReference type="ARBA" id="ARBA00034078"/>
    </source>
</evidence>
<keyword evidence="2" id="KW-0001">2Fe-2S</keyword>
<dbReference type="Gene3D" id="1.10.10.1100">
    <property type="entry name" value="BFD-like [2Fe-2S]-binding domain"/>
    <property type="match status" value="1"/>
</dbReference>
<protein>
    <recommendedName>
        <fullName evidence="8">Bacterioferritin-associated ferredoxin</fullName>
    </recommendedName>
</protein>
<dbReference type="RefSeq" id="WP_095504772.1">
    <property type="nucleotide sequence ID" value="NZ_BSNC01000006.1"/>
</dbReference>
<accession>A0AA37RZ10</accession>
<evidence type="ECO:0000259" key="10">
    <source>
        <dbReference type="Pfam" id="PF04324"/>
    </source>
</evidence>
<evidence type="ECO:0000256" key="2">
    <source>
        <dbReference type="ARBA" id="ARBA00022714"/>
    </source>
</evidence>
<evidence type="ECO:0000313" key="11">
    <source>
        <dbReference type="EMBL" id="GLP97382.1"/>
    </source>
</evidence>
<evidence type="ECO:0000313" key="12">
    <source>
        <dbReference type="Proteomes" id="UP001161422"/>
    </source>
</evidence>